<evidence type="ECO:0000313" key="2">
    <source>
        <dbReference type="Proteomes" id="UP001281003"/>
    </source>
</evidence>
<comment type="caution">
    <text evidence="1">The sequence shown here is derived from an EMBL/GenBank/DDBJ whole genome shotgun (WGS) entry which is preliminary data.</text>
</comment>
<proteinExistence type="predicted"/>
<accession>A0AAE0PJF5</accession>
<dbReference type="EMBL" id="JAUTDP010000003">
    <property type="protein sequence ID" value="KAK3401090.1"/>
    <property type="molecule type" value="Genomic_DNA"/>
</dbReference>
<organism evidence="1 2">
    <name type="scientific">Sordaria brevicollis</name>
    <dbReference type="NCBI Taxonomy" id="83679"/>
    <lineage>
        <taxon>Eukaryota</taxon>
        <taxon>Fungi</taxon>
        <taxon>Dikarya</taxon>
        <taxon>Ascomycota</taxon>
        <taxon>Pezizomycotina</taxon>
        <taxon>Sordariomycetes</taxon>
        <taxon>Sordariomycetidae</taxon>
        <taxon>Sordariales</taxon>
        <taxon>Sordariaceae</taxon>
        <taxon>Sordaria</taxon>
    </lineage>
</organism>
<gene>
    <name evidence="1" type="ORF">B0T20DRAFT_495337</name>
</gene>
<evidence type="ECO:0008006" key="3">
    <source>
        <dbReference type="Google" id="ProtNLM"/>
    </source>
</evidence>
<name>A0AAE0PJF5_SORBR</name>
<dbReference type="AlphaFoldDB" id="A0AAE0PJF5"/>
<sequence>MCRDLVLRRPRSSFLLLPAEIRLMVYRALWVLPMDCDLATALISLALTCHSIRNEVVNEFIKHIFTATMLHLGVNRQVLKGVKLLFPLIHNLQHVTLIWGRCSCDQAGIDTRELRYLKNLRWMGQLEQLKTLEVLFTDGRYSVMMRFTENGTEMPALDWDEDAFYPPDFVDFADWHCELMEDWFCTQCWDLLLRLPKTLEKVWFRVQRAEQNDENPNHLPNVDAKWEVTRWWHRMRFYEEGTHGPVTMEVGQEYVEDLPEQHTYKIEYHVGDVSHGGRSFPLSDTA</sequence>
<reference evidence="1" key="1">
    <citation type="journal article" date="2023" name="Mol. Phylogenet. Evol.">
        <title>Genome-scale phylogeny and comparative genomics of the fungal order Sordariales.</title>
        <authorList>
            <person name="Hensen N."/>
            <person name="Bonometti L."/>
            <person name="Westerberg I."/>
            <person name="Brannstrom I.O."/>
            <person name="Guillou S."/>
            <person name="Cros-Aarteil S."/>
            <person name="Calhoun S."/>
            <person name="Haridas S."/>
            <person name="Kuo A."/>
            <person name="Mondo S."/>
            <person name="Pangilinan J."/>
            <person name="Riley R."/>
            <person name="LaButti K."/>
            <person name="Andreopoulos B."/>
            <person name="Lipzen A."/>
            <person name="Chen C."/>
            <person name="Yan M."/>
            <person name="Daum C."/>
            <person name="Ng V."/>
            <person name="Clum A."/>
            <person name="Steindorff A."/>
            <person name="Ohm R.A."/>
            <person name="Martin F."/>
            <person name="Silar P."/>
            <person name="Natvig D.O."/>
            <person name="Lalanne C."/>
            <person name="Gautier V."/>
            <person name="Ament-Velasquez S.L."/>
            <person name="Kruys A."/>
            <person name="Hutchinson M.I."/>
            <person name="Powell A.J."/>
            <person name="Barry K."/>
            <person name="Miller A.N."/>
            <person name="Grigoriev I.V."/>
            <person name="Debuchy R."/>
            <person name="Gladieux P."/>
            <person name="Hiltunen Thoren M."/>
            <person name="Johannesson H."/>
        </authorList>
    </citation>
    <scope>NUCLEOTIDE SEQUENCE</scope>
    <source>
        <strain evidence="1">FGSC 1904</strain>
    </source>
</reference>
<keyword evidence="2" id="KW-1185">Reference proteome</keyword>
<protein>
    <recommendedName>
        <fullName evidence="3">F-box domain-containing protein</fullName>
    </recommendedName>
</protein>
<dbReference type="Proteomes" id="UP001281003">
    <property type="component" value="Unassembled WGS sequence"/>
</dbReference>
<reference evidence="1" key="2">
    <citation type="submission" date="2023-07" db="EMBL/GenBank/DDBJ databases">
        <authorList>
            <consortium name="Lawrence Berkeley National Laboratory"/>
            <person name="Haridas S."/>
            <person name="Hensen N."/>
            <person name="Bonometti L."/>
            <person name="Westerberg I."/>
            <person name="Brannstrom I.O."/>
            <person name="Guillou S."/>
            <person name="Cros-Aarteil S."/>
            <person name="Calhoun S."/>
            <person name="Kuo A."/>
            <person name="Mondo S."/>
            <person name="Pangilinan J."/>
            <person name="Riley R."/>
            <person name="LaButti K."/>
            <person name="Andreopoulos B."/>
            <person name="Lipzen A."/>
            <person name="Chen C."/>
            <person name="Yanf M."/>
            <person name="Daum C."/>
            <person name="Ng V."/>
            <person name="Clum A."/>
            <person name="Steindorff A."/>
            <person name="Ohm R."/>
            <person name="Martin F."/>
            <person name="Silar P."/>
            <person name="Natvig D."/>
            <person name="Lalanne C."/>
            <person name="Gautier V."/>
            <person name="Ament-velasquez S.L."/>
            <person name="Kruys A."/>
            <person name="Hutchinson M.I."/>
            <person name="Powell A.J."/>
            <person name="Barry K."/>
            <person name="Miller A.N."/>
            <person name="Grigoriev I.V."/>
            <person name="Debuchy R."/>
            <person name="Gladieux P."/>
            <person name="Thoren M.H."/>
            <person name="Johannesson H."/>
        </authorList>
    </citation>
    <scope>NUCLEOTIDE SEQUENCE</scope>
    <source>
        <strain evidence="1">FGSC 1904</strain>
    </source>
</reference>
<evidence type="ECO:0000313" key="1">
    <source>
        <dbReference type="EMBL" id="KAK3401090.1"/>
    </source>
</evidence>